<dbReference type="Gene3D" id="6.10.340.10">
    <property type="match status" value="1"/>
</dbReference>
<accession>A0ABU6JX23</accession>
<gene>
    <name evidence="5" type="ORF">VSX58_21405</name>
</gene>
<keyword evidence="1" id="KW-0472">Membrane</keyword>
<dbReference type="Gene3D" id="3.30.70.270">
    <property type="match status" value="1"/>
</dbReference>
<dbReference type="SMART" id="SM00052">
    <property type="entry name" value="EAL"/>
    <property type="match status" value="1"/>
</dbReference>
<dbReference type="CDD" id="cd01948">
    <property type="entry name" value="EAL"/>
    <property type="match status" value="1"/>
</dbReference>
<dbReference type="InterPro" id="IPR001633">
    <property type="entry name" value="EAL_dom"/>
</dbReference>
<dbReference type="PROSITE" id="PS50887">
    <property type="entry name" value="GGDEF"/>
    <property type="match status" value="1"/>
</dbReference>
<evidence type="ECO:0000256" key="1">
    <source>
        <dbReference type="SAM" id="Phobius"/>
    </source>
</evidence>
<keyword evidence="1" id="KW-1133">Transmembrane helix</keyword>
<dbReference type="SUPFAM" id="SSF141868">
    <property type="entry name" value="EAL domain-like"/>
    <property type="match status" value="1"/>
</dbReference>
<evidence type="ECO:0000259" key="2">
    <source>
        <dbReference type="PROSITE" id="PS50883"/>
    </source>
</evidence>
<dbReference type="InterPro" id="IPR035919">
    <property type="entry name" value="EAL_sf"/>
</dbReference>
<dbReference type="Pfam" id="PF00563">
    <property type="entry name" value="EAL"/>
    <property type="match status" value="1"/>
</dbReference>
<dbReference type="GO" id="GO:0071111">
    <property type="term" value="F:cyclic-guanylate-specific phosphodiesterase activity"/>
    <property type="evidence" value="ECO:0007669"/>
    <property type="project" value="UniProtKB-EC"/>
</dbReference>
<keyword evidence="6" id="KW-1185">Reference proteome</keyword>
<feature type="domain" description="GGDEF" evidence="4">
    <location>
        <begin position="349"/>
        <end position="483"/>
    </location>
</feature>
<dbReference type="PANTHER" id="PTHR44757">
    <property type="entry name" value="DIGUANYLATE CYCLASE DGCP"/>
    <property type="match status" value="1"/>
</dbReference>
<dbReference type="CDD" id="cd01949">
    <property type="entry name" value="GGDEF"/>
    <property type="match status" value="1"/>
</dbReference>
<evidence type="ECO:0000259" key="3">
    <source>
        <dbReference type="PROSITE" id="PS50885"/>
    </source>
</evidence>
<dbReference type="Pfam" id="PF00990">
    <property type="entry name" value="GGDEF"/>
    <property type="match status" value="1"/>
</dbReference>
<dbReference type="Gene3D" id="3.20.20.450">
    <property type="entry name" value="EAL domain"/>
    <property type="match status" value="1"/>
</dbReference>
<evidence type="ECO:0000313" key="5">
    <source>
        <dbReference type="EMBL" id="MEC5345151.1"/>
    </source>
</evidence>
<evidence type="ECO:0000313" key="6">
    <source>
        <dbReference type="Proteomes" id="UP001309705"/>
    </source>
</evidence>
<organism evidence="5 6">
    <name type="scientific">Brenneria populi</name>
    <dbReference type="NCBI Taxonomy" id="1505588"/>
    <lineage>
        <taxon>Bacteria</taxon>
        <taxon>Pseudomonadati</taxon>
        <taxon>Pseudomonadota</taxon>
        <taxon>Gammaproteobacteria</taxon>
        <taxon>Enterobacterales</taxon>
        <taxon>Pectobacteriaceae</taxon>
        <taxon>Brenneria</taxon>
    </lineage>
</organism>
<keyword evidence="1" id="KW-0812">Transmembrane</keyword>
<feature type="domain" description="EAL" evidence="2">
    <location>
        <begin position="492"/>
        <end position="737"/>
    </location>
</feature>
<proteinExistence type="predicted"/>
<dbReference type="InterPro" id="IPR043128">
    <property type="entry name" value="Rev_trsase/Diguanyl_cyclase"/>
</dbReference>
<dbReference type="PANTHER" id="PTHR44757:SF2">
    <property type="entry name" value="BIOFILM ARCHITECTURE MAINTENANCE PROTEIN MBAA"/>
    <property type="match status" value="1"/>
</dbReference>
<feature type="transmembrane region" description="Helical" evidence="1">
    <location>
        <begin position="232"/>
        <end position="250"/>
    </location>
</feature>
<dbReference type="SUPFAM" id="SSF158472">
    <property type="entry name" value="HAMP domain-like"/>
    <property type="match status" value="1"/>
</dbReference>
<dbReference type="InterPro" id="IPR000160">
    <property type="entry name" value="GGDEF_dom"/>
</dbReference>
<dbReference type="RefSeq" id="WP_327619850.1">
    <property type="nucleotide sequence ID" value="NZ_JAYWTM010000041.1"/>
</dbReference>
<feature type="domain" description="HAMP" evidence="3">
    <location>
        <begin position="259"/>
        <end position="304"/>
    </location>
</feature>
<dbReference type="EC" id="2.7.7.65" evidence="5"/>
<dbReference type="Proteomes" id="UP001309705">
    <property type="component" value="Unassembled WGS sequence"/>
</dbReference>
<keyword evidence="5" id="KW-0548">Nucleotidyltransferase</keyword>
<feature type="transmembrane region" description="Helical" evidence="1">
    <location>
        <begin position="40"/>
        <end position="61"/>
    </location>
</feature>
<dbReference type="SMART" id="SM00267">
    <property type="entry name" value="GGDEF"/>
    <property type="match status" value="1"/>
</dbReference>
<dbReference type="PROSITE" id="PS50883">
    <property type="entry name" value="EAL"/>
    <property type="match status" value="1"/>
</dbReference>
<dbReference type="NCBIfam" id="TIGR00254">
    <property type="entry name" value="GGDEF"/>
    <property type="match status" value="1"/>
</dbReference>
<dbReference type="EC" id="3.1.4.52" evidence="5"/>
<keyword evidence="5" id="KW-0808">Transferase</keyword>
<comment type="caution">
    <text evidence="5">The sequence shown here is derived from an EMBL/GenBank/DDBJ whole genome shotgun (WGS) entry which is preliminary data.</text>
</comment>
<dbReference type="InterPro" id="IPR003660">
    <property type="entry name" value="HAMP_dom"/>
</dbReference>
<protein>
    <submittedName>
        <fullName evidence="5">Bifunctional diguanylate cyclase/phosphodiesterase</fullName>
        <ecNumber evidence="5">2.7.7.65</ecNumber>
        <ecNumber evidence="5">3.1.4.52</ecNumber>
    </submittedName>
</protein>
<dbReference type="InterPro" id="IPR052155">
    <property type="entry name" value="Biofilm_reg_signaling"/>
</dbReference>
<evidence type="ECO:0000259" key="4">
    <source>
        <dbReference type="PROSITE" id="PS50887"/>
    </source>
</evidence>
<name>A0ABU6JX23_9GAMM</name>
<dbReference type="SUPFAM" id="SSF55073">
    <property type="entry name" value="Nucleotide cyclase"/>
    <property type="match status" value="1"/>
</dbReference>
<sequence length="737" mass="81588">MISRTRVTEELSEEISSEESAALPCRRQRWHRSILGRVTLFLLIGIIVSYGVGAAAGWFLVDKSSQEQWRRQADINAHIMSYIVRSIYTSAIAPMDEAGQVKSIVTDHFFGDDESILQTGFNPVDVLSLAAMQTNNRVWLFRYREKEGFVNVAHTDGGAGGQVLQLEKGRPLIPEALTTTFAGFVCIDGKTYFASVLPILAPSGKLLGALVSSVGEKQGLYRIHHTLLRNSLIGLWMVLMAMGLIISLFMRQFFYSVPALIQALTRIAHGDTANVTPLLQRDDEIGHLAFAIEKLRQAMVEWEHLQQIKDTAQKMEYMAHHDQLTGLPNRTFFNGALESAIVRLQSKNAHFNLMLLDLDYFKSVNDTYGHPVGDALLISVSERISLSVGGEDVVARLGGDEFALIQLVKEKPIQEARRLAERIISAISAPFYCQGHEFCVGISIGIASAPLHGETSQSLMKHADVALYASKSAGRNSYHYFEYGMTMPSLAQNARELDIEGALSRKEFELYYQPLIRLTDNAVIGYEALVRWRHDCRELLMPDVFIALAERTGLIIKLGEWIIQQACRDAVARFSARQCVSVNISGIQIHHPGFADILARALEESGLPASRIALEITESILLDRQGALPVLQQIRSMGVAIALDDFGTGYSSLDCLSDFPFTRVKLDKGLVAGMEEHESKRVIVRSIMGLVKQLGMECVAEGVETDRQLTLLRHSGCEFAQGNRIGAARPVTAIAAE</sequence>
<dbReference type="GO" id="GO:0052621">
    <property type="term" value="F:diguanylate cyclase activity"/>
    <property type="evidence" value="ECO:0007669"/>
    <property type="project" value="UniProtKB-EC"/>
</dbReference>
<dbReference type="EMBL" id="JAYWTM010000041">
    <property type="protein sequence ID" value="MEC5345151.1"/>
    <property type="molecule type" value="Genomic_DNA"/>
</dbReference>
<keyword evidence="5" id="KW-0378">Hydrolase</keyword>
<reference evidence="5 6" key="1">
    <citation type="journal article" date="2017" name="Int. J. Syst. Evol. Microbiol.">
        <title>Brenneria populi subsp. brevivirga subsp. nov. isolated from symptomatic bark of Populus x euramericana canker, and description of Brenneria populi subsp. populi subsp. nov.</title>
        <authorList>
            <person name="Zheng M.H."/>
            <person name="Piao C.G."/>
            <person name="Xue H."/>
            <person name="Guo M.W."/>
            <person name="Li Y."/>
        </authorList>
    </citation>
    <scope>NUCLEOTIDE SEQUENCE [LARGE SCALE GENOMIC DNA]</scope>
    <source>
        <strain evidence="5 6">D9-5</strain>
    </source>
</reference>
<dbReference type="InterPro" id="IPR029787">
    <property type="entry name" value="Nucleotide_cyclase"/>
</dbReference>
<dbReference type="PROSITE" id="PS50885">
    <property type="entry name" value="HAMP"/>
    <property type="match status" value="1"/>
</dbReference>